<evidence type="ECO:0000313" key="2">
    <source>
        <dbReference type="Proteomes" id="UP000824782"/>
    </source>
</evidence>
<comment type="caution">
    <text evidence="1">The sequence shown here is derived from an EMBL/GenBank/DDBJ whole genome shotgun (WGS) entry which is preliminary data.</text>
</comment>
<sequence length="108" mass="12627">MIRKFGQNLSLQTSRFYPRLHEQNLNTITNFLNYINNSQEGTADLFLQHTLSRPVSVGHRTSDPLPKSSSTYYYIWTCKAKYIISHKEMTLPSPFQPVKQNYSQGRQK</sequence>
<dbReference type="AlphaFoldDB" id="A0AAV6YK76"/>
<dbReference type="EMBL" id="WNYA01042528">
    <property type="protein sequence ID" value="KAG8536493.1"/>
    <property type="molecule type" value="Genomic_DNA"/>
</dbReference>
<reference evidence="1" key="1">
    <citation type="thesis" date="2020" institute="ProQuest LLC" country="789 East Eisenhower Parkway, Ann Arbor, MI, USA">
        <title>Comparative Genomics and Chromosome Evolution.</title>
        <authorList>
            <person name="Mudd A.B."/>
        </authorList>
    </citation>
    <scope>NUCLEOTIDE SEQUENCE</scope>
    <source>
        <strain evidence="1">237g6f4</strain>
        <tissue evidence="1">Blood</tissue>
    </source>
</reference>
<dbReference type="Proteomes" id="UP000824782">
    <property type="component" value="Unassembled WGS sequence"/>
</dbReference>
<protein>
    <submittedName>
        <fullName evidence="1">Uncharacterized protein</fullName>
    </submittedName>
</protein>
<keyword evidence="2" id="KW-1185">Reference proteome</keyword>
<proteinExistence type="predicted"/>
<organism evidence="1 2">
    <name type="scientific">Engystomops pustulosus</name>
    <name type="common">Tungara frog</name>
    <name type="synonym">Physalaemus pustulosus</name>
    <dbReference type="NCBI Taxonomy" id="76066"/>
    <lineage>
        <taxon>Eukaryota</taxon>
        <taxon>Metazoa</taxon>
        <taxon>Chordata</taxon>
        <taxon>Craniata</taxon>
        <taxon>Vertebrata</taxon>
        <taxon>Euteleostomi</taxon>
        <taxon>Amphibia</taxon>
        <taxon>Batrachia</taxon>
        <taxon>Anura</taxon>
        <taxon>Neobatrachia</taxon>
        <taxon>Hyloidea</taxon>
        <taxon>Leptodactylidae</taxon>
        <taxon>Leiuperinae</taxon>
        <taxon>Engystomops</taxon>
    </lineage>
</organism>
<gene>
    <name evidence="1" type="ORF">GDO81_026241</name>
</gene>
<name>A0AAV6YK76_ENGPU</name>
<accession>A0AAV6YK76</accession>
<evidence type="ECO:0000313" key="1">
    <source>
        <dbReference type="EMBL" id="KAG8536493.1"/>
    </source>
</evidence>